<dbReference type="Proteomes" id="UP001219297">
    <property type="component" value="Unassembled WGS sequence"/>
</dbReference>
<feature type="region of interest" description="Disordered" evidence="1">
    <location>
        <begin position="1"/>
        <end position="31"/>
    </location>
</feature>
<organism evidence="2 3">
    <name type="scientific">Actinotignum sanguinis</name>
    <dbReference type="NCBI Taxonomy" id="1445614"/>
    <lineage>
        <taxon>Bacteria</taxon>
        <taxon>Bacillati</taxon>
        <taxon>Actinomycetota</taxon>
        <taxon>Actinomycetes</taxon>
        <taxon>Actinomycetales</taxon>
        <taxon>Actinomycetaceae</taxon>
        <taxon>Actinotignum</taxon>
    </lineage>
</organism>
<evidence type="ECO:0000256" key="1">
    <source>
        <dbReference type="SAM" id="MobiDB-lite"/>
    </source>
</evidence>
<reference evidence="2 3" key="1">
    <citation type="submission" date="2023-02" db="EMBL/GenBank/DDBJ databases">
        <title>Defining the Infant Male Urobiome and Moving Towards Mechanisms in Urobiome Research.</title>
        <authorList>
            <person name="Reasoner S."/>
            <person name="Flores V."/>
            <person name="Van Horn G."/>
            <person name="Morales G."/>
            <person name="Peard L."/>
            <person name="Abelson B."/>
            <person name="Manuel C."/>
            <person name="Lee J."/>
            <person name="Baker B."/>
            <person name="Williams T."/>
            <person name="Schmitz J."/>
            <person name="Clayton D."/>
            <person name="Hadjifrangiskou M."/>
        </authorList>
    </citation>
    <scope>NUCLEOTIDE SEQUENCE [LARGE SCALE GENOMIC DNA]</scope>
    <source>
        <strain evidence="2 3">AS1053</strain>
    </source>
</reference>
<dbReference type="InterPro" id="IPR021678">
    <property type="entry name" value="DUF3263"/>
</dbReference>
<dbReference type="Pfam" id="PF11662">
    <property type="entry name" value="DUF3263"/>
    <property type="match status" value="1"/>
</dbReference>
<evidence type="ECO:0000313" key="2">
    <source>
        <dbReference type="EMBL" id="MDE1655771.1"/>
    </source>
</evidence>
<dbReference type="EMBL" id="JARBHI010000002">
    <property type="protein sequence ID" value="MDE1655771.1"/>
    <property type="molecule type" value="Genomic_DNA"/>
</dbReference>
<name>A0ABT5V6J1_9ACTO</name>
<keyword evidence="3" id="KW-1185">Reference proteome</keyword>
<protein>
    <submittedName>
        <fullName evidence="2">DUF3263 domain-containing protein</fullName>
    </submittedName>
</protein>
<gene>
    <name evidence="2" type="ORF">PWJ81_01640</name>
</gene>
<evidence type="ECO:0000313" key="3">
    <source>
        <dbReference type="Proteomes" id="UP001219297"/>
    </source>
</evidence>
<proteinExistence type="predicted"/>
<accession>A0ABT5V6J1</accession>
<dbReference type="RefSeq" id="WP_274733379.1">
    <property type="nucleotide sequence ID" value="NZ_CAMXYX010000042.1"/>
</dbReference>
<feature type="compositionally biased region" description="Basic and acidic residues" evidence="1">
    <location>
        <begin position="21"/>
        <end position="31"/>
    </location>
</feature>
<comment type="caution">
    <text evidence="2">The sequence shown here is derived from an EMBL/GenBank/DDBJ whole genome shotgun (WGS) entry which is preliminary data.</text>
</comment>
<sequence>MSEYRSEEPPFAEAPSGGGRGEGDSARREREAAWEDFLRGAGPALHDDELRVLTTEMRWRAAYRTKTEAIRALGMTPTRYYLILSGILNNPRAEVEYPDVVRAITRLRDLRDKERGGRGGKQLG</sequence>
<dbReference type="GeneID" id="83608380"/>